<evidence type="ECO:0000259" key="1">
    <source>
        <dbReference type="Pfam" id="PF13439"/>
    </source>
</evidence>
<evidence type="ECO:0000313" key="3">
    <source>
        <dbReference type="Proteomes" id="UP000199054"/>
    </source>
</evidence>
<proteinExistence type="predicted"/>
<dbReference type="Gene3D" id="3.40.50.2000">
    <property type="entry name" value="Glycogen Phosphorylase B"/>
    <property type="match status" value="2"/>
</dbReference>
<keyword evidence="2" id="KW-0808">Transferase</keyword>
<dbReference type="PANTHER" id="PTHR12526">
    <property type="entry name" value="GLYCOSYLTRANSFERASE"/>
    <property type="match status" value="1"/>
</dbReference>
<dbReference type="RefSeq" id="WP_170851837.1">
    <property type="nucleotide sequence ID" value="NZ_CP067126.1"/>
</dbReference>
<gene>
    <name evidence="2" type="ORF">SAMN04489859_10197</name>
</gene>
<organism evidence="2 3">
    <name type="scientific">Paracoccus alcaliphilus</name>
    <dbReference type="NCBI Taxonomy" id="34002"/>
    <lineage>
        <taxon>Bacteria</taxon>
        <taxon>Pseudomonadati</taxon>
        <taxon>Pseudomonadota</taxon>
        <taxon>Alphaproteobacteria</taxon>
        <taxon>Rhodobacterales</taxon>
        <taxon>Paracoccaceae</taxon>
        <taxon>Paracoccus</taxon>
    </lineage>
</organism>
<dbReference type="CDD" id="cd03801">
    <property type="entry name" value="GT4_PimA-like"/>
    <property type="match status" value="1"/>
</dbReference>
<dbReference type="InterPro" id="IPR028098">
    <property type="entry name" value="Glyco_trans_4-like_N"/>
</dbReference>
<dbReference type="Pfam" id="PF13692">
    <property type="entry name" value="Glyco_trans_1_4"/>
    <property type="match status" value="1"/>
</dbReference>
<name>A0A1H8JVE9_9RHOB</name>
<keyword evidence="3" id="KW-1185">Reference proteome</keyword>
<dbReference type="Proteomes" id="UP000199054">
    <property type="component" value="Unassembled WGS sequence"/>
</dbReference>
<dbReference type="EMBL" id="FODE01000019">
    <property type="protein sequence ID" value="SEN84571.1"/>
    <property type="molecule type" value="Genomic_DNA"/>
</dbReference>
<sequence length="406" mass="43770">MAQQGRQVRRVLIVSDFASVTGGQAKVAIDSARLLADRGIGVLFFAACGPVSGLLDHPGIRVICLDQRTILDEPSRLRAMTTGIWNAAALRSLREVIAGMDAGCDVLHCHGFAKALSPAIGRALAGGGIRSVFTMHEYFLACPNGGFFDYRRQEICHRPALGWSCMTTNCDARRVEHKAWRVLRGAVGATLGKLPRGLRDVIYISDRQRQVMAPYLPRAARLHHVSNPVEAGGPRVDAAANRELVFVGRLSPEKGALQLARAAASLDMPVTFVGDGPEEERIRQANPDAQITGWKTPAEVQEYLGRARALVFPSLWYEGQPLVPIEALLRGIPVVCGNWSAATESVQDGQNGIIYDRPDAGSLKAALLRLPALGRFDPGALADHVAPATHADRLIGIYDGMLSRAA</sequence>
<feature type="domain" description="Glycosyltransferase subfamily 4-like N-terminal" evidence="1">
    <location>
        <begin position="22"/>
        <end position="230"/>
    </location>
</feature>
<dbReference type="STRING" id="34002.SAMN04489859_10197"/>
<dbReference type="GO" id="GO:0016757">
    <property type="term" value="F:glycosyltransferase activity"/>
    <property type="evidence" value="ECO:0007669"/>
    <property type="project" value="UniProtKB-ARBA"/>
</dbReference>
<reference evidence="2 3" key="1">
    <citation type="submission" date="2016-10" db="EMBL/GenBank/DDBJ databases">
        <authorList>
            <person name="de Groot N.N."/>
        </authorList>
    </citation>
    <scope>NUCLEOTIDE SEQUENCE [LARGE SCALE GENOMIC DNA]</scope>
    <source>
        <strain evidence="2 3">DSM 8512</strain>
    </source>
</reference>
<protein>
    <submittedName>
        <fullName evidence="2">Glycosyltransferase involved in cell wall bisynthesis</fullName>
    </submittedName>
</protein>
<dbReference type="SUPFAM" id="SSF53756">
    <property type="entry name" value="UDP-Glycosyltransferase/glycogen phosphorylase"/>
    <property type="match status" value="1"/>
</dbReference>
<dbReference type="AlphaFoldDB" id="A0A1H8JVE9"/>
<dbReference type="Pfam" id="PF13439">
    <property type="entry name" value="Glyco_transf_4"/>
    <property type="match status" value="1"/>
</dbReference>
<dbReference type="PANTHER" id="PTHR12526:SF638">
    <property type="entry name" value="SPORE COAT PROTEIN SA"/>
    <property type="match status" value="1"/>
</dbReference>
<evidence type="ECO:0000313" key="2">
    <source>
        <dbReference type="EMBL" id="SEN84571.1"/>
    </source>
</evidence>
<accession>A0A1H8JVE9</accession>